<dbReference type="GO" id="GO:0055085">
    <property type="term" value="P:transmembrane transport"/>
    <property type="evidence" value="ECO:0007669"/>
    <property type="project" value="InterPro"/>
</dbReference>
<feature type="domain" description="ABC transmembrane type-1" evidence="9">
    <location>
        <begin position="80"/>
        <end position="270"/>
    </location>
</feature>
<feature type="transmembrane region" description="Helical" evidence="8">
    <location>
        <begin position="151"/>
        <end position="171"/>
    </location>
</feature>
<dbReference type="Gene3D" id="1.10.3720.10">
    <property type="entry name" value="MetI-like"/>
    <property type="match status" value="1"/>
</dbReference>
<reference evidence="11" key="1">
    <citation type="submission" date="2016-10" db="EMBL/GenBank/DDBJ databases">
        <authorList>
            <person name="Varghese N."/>
            <person name="Submissions S."/>
        </authorList>
    </citation>
    <scope>NUCLEOTIDE SEQUENCE [LARGE SCALE GENOMIC DNA]</scope>
    <source>
        <strain evidence="11">DSM 23439</strain>
    </source>
</reference>
<accession>A0A1I1HN74</accession>
<evidence type="ECO:0000256" key="1">
    <source>
        <dbReference type="ARBA" id="ARBA00004651"/>
    </source>
</evidence>
<dbReference type="PANTHER" id="PTHR32243">
    <property type="entry name" value="MALTOSE TRANSPORT SYSTEM PERMEASE-RELATED"/>
    <property type="match status" value="1"/>
</dbReference>
<evidence type="ECO:0000256" key="6">
    <source>
        <dbReference type="ARBA" id="ARBA00022989"/>
    </source>
</evidence>
<dbReference type="PROSITE" id="PS50928">
    <property type="entry name" value="ABC_TM1"/>
    <property type="match status" value="1"/>
</dbReference>
<dbReference type="OrthoDB" id="9815445at2"/>
<keyword evidence="4" id="KW-1003">Cell membrane</keyword>
<feature type="transmembrane region" description="Helical" evidence="8">
    <location>
        <begin position="84"/>
        <end position="105"/>
    </location>
</feature>
<keyword evidence="6 8" id="KW-1133">Transmembrane helix</keyword>
<protein>
    <submittedName>
        <fullName evidence="10">Sorbitol ABC transporter membrane protein /mannitol ABC transporter membrane protein</fullName>
    </submittedName>
</protein>
<dbReference type="AlphaFoldDB" id="A0A1I1HN74"/>
<evidence type="ECO:0000256" key="5">
    <source>
        <dbReference type="ARBA" id="ARBA00022692"/>
    </source>
</evidence>
<evidence type="ECO:0000256" key="2">
    <source>
        <dbReference type="ARBA" id="ARBA00009047"/>
    </source>
</evidence>
<feature type="transmembrane region" description="Helical" evidence="8">
    <location>
        <begin position="248"/>
        <end position="270"/>
    </location>
</feature>
<keyword evidence="11" id="KW-1185">Reference proteome</keyword>
<feature type="transmembrane region" description="Helical" evidence="8">
    <location>
        <begin position="117"/>
        <end position="139"/>
    </location>
</feature>
<dbReference type="Pfam" id="PF00528">
    <property type="entry name" value="BPD_transp_1"/>
    <property type="match status" value="1"/>
</dbReference>
<comment type="subcellular location">
    <subcellularLocation>
        <location evidence="1 8">Cell membrane</location>
        <topology evidence="1 8">Multi-pass membrane protein</topology>
    </subcellularLocation>
</comment>
<sequence length="284" mass="30829">MTASNADRTPGRKAGSGGTALTLLAWLIGIAMFFPIFWVVLTALKTEQTAFSMTPTFIFSPTLESFRSALAQGSGYWHYALNSVITAFGSTLVGLALAIPAAYAMAFFPSRRTDFTLVWMVSTKFIPAVGVLIPVFLVYRSLGLIDTRLGLTMLFTAMNLPIMVWMVYSYFRDIPIDIIEAASIDGAGTAQTMFRVILPLALPGLASTGLLALILAWNESFWSLTMTDYHAATLAVYTASFKSGEGLFWARLSAASVLTIAPIVVLGWFAQRQMVRGLTFGAVK</sequence>
<dbReference type="InterPro" id="IPR035906">
    <property type="entry name" value="MetI-like_sf"/>
</dbReference>
<evidence type="ECO:0000313" key="10">
    <source>
        <dbReference type="EMBL" id="SFC25012.1"/>
    </source>
</evidence>
<evidence type="ECO:0000256" key="3">
    <source>
        <dbReference type="ARBA" id="ARBA00022448"/>
    </source>
</evidence>
<keyword evidence="5 8" id="KW-0812">Transmembrane</keyword>
<feature type="transmembrane region" description="Helical" evidence="8">
    <location>
        <begin position="21"/>
        <end position="44"/>
    </location>
</feature>
<comment type="similarity">
    <text evidence="2">Belongs to the binding-protein-dependent transport system permease family. MalFG subfamily.</text>
</comment>
<dbReference type="PANTHER" id="PTHR32243:SF18">
    <property type="entry name" value="INNER MEMBRANE ABC TRANSPORTER PERMEASE PROTEIN YCJP"/>
    <property type="match status" value="1"/>
</dbReference>
<keyword evidence="3 8" id="KW-0813">Transport</keyword>
<dbReference type="EMBL" id="FOLY01000002">
    <property type="protein sequence ID" value="SFC25012.1"/>
    <property type="molecule type" value="Genomic_DNA"/>
</dbReference>
<proteinExistence type="inferred from homology"/>
<keyword evidence="7 8" id="KW-0472">Membrane</keyword>
<dbReference type="InterPro" id="IPR050901">
    <property type="entry name" value="BP-dep_ABC_trans_perm"/>
</dbReference>
<name>A0A1I1HN74_9GAMM</name>
<dbReference type="InterPro" id="IPR000515">
    <property type="entry name" value="MetI-like"/>
</dbReference>
<evidence type="ECO:0000256" key="8">
    <source>
        <dbReference type="RuleBase" id="RU363032"/>
    </source>
</evidence>
<evidence type="ECO:0000259" key="9">
    <source>
        <dbReference type="PROSITE" id="PS50928"/>
    </source>
</evidence>
<gene>
    <name evidence="10" type="ORF">SAMN05421848_0754</name>
</gene>
<dbReference type="GO" id="GO:0005886">
    <property type="term" value="C:plasma membrane"/>
    <property type="evidence" value="ECO:0007669"/>
    <property type="project" value="UniProtKB-SubCell"/>
</dbReference>
<dbReference type="STRING" id="402385.SAMN05421848_0754"/>
<dbReference type="Proteomes" id="UP000199046">
    <property type="component" value="Unassembled WGS sequence"/>
</dbReference>
<feature type="transmembrane region" description="Helical" evidence="8">
    <location>
        <begin position="192"/>
        <end position="217"/>
    </location>
</feature>
<evidence type="ECO:0000313" key="11">
    <source>
        <dbReference type="Proteomes" id="UP000199046"/>
    </source>
</evidence>
<dbReference type="RefSeq" id="WP_090130972.1">
    <property type="nucleotide sequence ID" value="NZ_FOLY01000002.1"/>
</dbReference>
<evidence type="ECO:0000256" key="7">
    <source>
        <dbReference type="ARBA" id="ARBA00023136"/>
    </source>
</evidence>
<organism evidence="10 11">
    <name type="scientific">Kushneria avicenniae</name>
    <dbReference type="NCBI Taxonomy" id="402385"/>
    <lineage>
        <taxon>Bacteria</taxon>
        <taxon>Pseudomonadati</taxon>
        <taxon>Pseudomonadota</taxon>
        <taxon>Gammaproteobacteria</taxon>
        <taxon>Oceanospirillales</taxon>
        <taxon>Halomonadaceae</taxon>
        <taxon>Kushneria</taxon>
    </lineage>
</organism>
<dbReference type="CDD" id="cd06261">
    <property type="entry name" value="TM_PBP2"/>
    <property type="match status" value="1"/>
</dbReference>
<evidence type="ECO:0000256" key="4">
    <source>
        <dbReference type="ARBA" id="ARBA00022475"/>
    </source>
</evidence>
<dbReference type="SUPFAM" id="SSF161098">
    <property type="entry name" value="MetI-like"/>
    <property type="match status" value="1"/>
</dbReference>